<evidence type="ECO:0000313" key="15">
    <source>
        <dbReference type="Proteomes" id="UP000198346"/>
    </source>
</evidence>
<sequence>MAPLLQMSGIRLSFAGAPLLEGVALSLAARERVALVGRNGSGKSTLLKIAAGLIEPDGGERFVDPAARIAYLPQEPDLSGYETVGAFACADLSDPSESFRAEKLLAALGLSPTLSTRALSGGEMRRAALVRALAPEPDVLLLDEPTNHLDLPAIAWLEAFLAESAAGIVVISHDRRFLENLTARTVWIDRGATRALDRGFSAFEEWRDQLLEEEEAARRKLDRKIAMEEDWLRYGVTARRKRNVRRLRELDEMRKARREARRRPGNVVFSLARGEVAGKRVIVAEKISKSFGGRAVVRDFSIEIARGDRVGIVGPNGAGKTTLLKLLAGALAPDAGTVSLGTNLQIVTLDQRRAALDPDARVADAIVDGRGDWVEINGEKRHIASYLKDFLFAPEQFRAPVSALSGGERGRLALAAALARPSNLLVLDEPTNDLDLETLDLLEETLADYRGALLLVSHDRSFLDRLVTSVVAPAPPSAGLPPGTWLEYAGGYEDMLAQRGSAPGLEDAPAQPGARAKPRREETAPAKPAARQKLSFKEKFALEQLPGRIEALEREIAALRAKLSDPALFASDPAMFHDAAARLEKAEAALAAAEEEWLALETKREALEG</sequence>
<evidence type="ECO:0000256" key="9">
    <source>
        <dbReference type="ARBA" id="ARBA00049360"/>
    </source>
</evidence>
<dbReference type="PROSITE" id="PS00211">
    <property type="entry name" value="ABC_TRANSPORTER_1"/>
    <property type="match status" value="1"/>
</dbReference>
<dbReference type="GO" id="GO:0016887">
    <property type="term" value="F:ATP hydrolysis activity"/>
    <property type="evidence" value="ECO:0007669"/>
    <property type="project" value="UniProtKB-UniRule"/>
</dbReference>
<dbReference type="CDD" id="cd03221">
    <property type="entry name" value="ABCF_EF-3"/>
    <property type="match status" value="1"/>
</dbReference>
<evidence type="ECO:0000259" key="13">
    <source>
        <dbReference type="PROSITE" id="PS50893"/>
    </source>
</evidence>
<dbReference type="InterPro" id="IPR037118">
    <property type="entry name" value="Val-tRNA_synth_C_sf"/>
</dbReference>
<dbReference type="InterPro" id="IPR051309">
    <property type="entry name" value="ABCF_ATPase"/>
</dbReference>
<keyword evidence="1 11" id="KW-0963">Cytoplasm</keyword>
<evidence type="ECO:0000256" key="3">
    <source>
        <dbReference type="ARBA" id="ARBA00022741"/>
    </source>
</evidence>
<dbReference type="Pfam" id="PF16326">
    <property type="entry name" value="ABC_tran_CTD"/>
    <property type="match status" value="1"/>
</dbReference>
<dbReference type="GO" id="GO:0005737">
    <property type="term" value="C:cytoplasm"/>
    <property type="evidence" value="ECO:0007669"/>
    <property type="project" value="UniProtKB-SubCell"/>
</dbReference>
<feature type="binding site" evidence="11">
    <location>
        <begin position="37"/>
        <end position="44"/>
    </location>
    <ligand>
        <name>ATP</name>
        <dbReference type="ChEBI" id="CHEBI:30616"/>
        <label>1</label>
    </ligand>
</feature>
<keyword evidence="6 11" id="KW-0067">ATP-binding</keyword>
<keyword evidence="4 11" id="KW-0227">DNA damage</keyword>
<comment type="function">
    <text evidence="11">Probably plays a role in ribosome assembly or function. May be involved in resolution of branched DNA intermediates that result from template switching in postreplication gaps. Binds DNA and has ATPase activity.</text>
</comment>
<feature type="region of interest" description="Disordered" evidence="12">
    <location>
        <begin position="501"/>
        <end position="531"/>
    </location>
</feature>
<dbReference type="InterPro" id="IPR003439">
    <property type="entry name" value="ABC_transporter-like_ATP-bd"/>
</dbReference>
<dbReference type="GO" id="GO:0043022">
    <property type="term" value="F:ribosome binding"/>
    <property type="evidence" value="ECO:0007669"/>
    <property type="project" value="UniProtKB-UniRule"/>
</dbReference>
<dbReference type="Gene3D" id="1.10.287.380">
    <property type="entry name" value="Valyl-tRNA synthetase, C-terminal domain"/>
    <property type="match status" value="1"/>
</dbReference>
<dbReference type="GO" id="GO:0005524">
    <property type="term" value="F:ATP binding"/>
    <property type="evidence" value="ECO:0007669"/>
    <property type="project" value="UniProtKB-UniRule"/>
</dbReference>
<dbReference type="PROSITE" id="PS50893">
    <property type="entry name" value="ABC_TRANSPORTER_2"/>
    <property type="match status" value="2"/>
</dbReference>
<comment type="similarity">
    <text evidence="10 11">Belongs to the ABC transporter superfamily. ABCF family. Uup subfamily.</text>
</comment>
<dbReference type="HAMAP" id="MF_00848">
    <property type="entry name" value="Uup"/>
    <property type="match status" value="1"/>
</dbReference>
<feature type="binding site" evidence="11">
    <location>
        <begin position="314"/>
        <end position="321"/>
    </location>
    <ligand>
        <name>ATP</name>
        <dbReference type="ChEBI" id="CHEBI:30616"/>
        <label>2</label>
    </ligand>
</feature>
<keyword evidence="3 11" id="KW-0547">Nucleotide-binding</keyword>
<dbReference type="InterPro" id="IPR003593">
    <property type="entry name" value="AAA+_ATPase"/>
</dbReference>
<dbReference type="FunFam" id="3.40.50.300:FF:000309">
    <property type="entry name" value="ABC transporter ATP-binding protein"/>
    <property type="match status" value="1"/>
</dbReference>
<evidence type="ECO:0000256" key="6">
    <source>
        <dbReference type="ARBA" id="ARBA00022840"/>
    </source>
</evidence>
<evidence type="ECO:0000256" key="10">
    <source>
        <dbReference type="ARBA" id="ARBA00061478"/>
    </source>
</evidence>
<keyword evidence="7 11" id="KW-0238">DNA-binding</keyword>
<dbReference type="SUPFAM" id="SSF52540">
    <property type="entry name" value="P-loop containing nucleoside triphosphate hydrolases"/>
    <property type="match status" value="2"/>
</dbReference>
<dbReference type="SMART" id="SM00382">
    <property type="entry name" value="AAA"/>
    <property type="match status" value="2"/>
</dbReference>
<evidence type="ECO:0000256" key="4">
    <source>
        <dbReference type="ARBA" id="ARBA00022763"/>
    </source>
</evidence>
<dbReference type="EMBL" id="FZQA01000005">
    <property type="protein sequence ID" value="SNT74525.1"/>
    <property type="molecule type" value="Genomic_DNA"/>
</dbReference>
<gene>
    <name evidence="11" type="primary">uup</name>
    <name evidence="14" type="ORF">SAMN06297382_2226</name>
</gene>
<keyword evidence="8 11" id="KW-0234">DNA repair</keyword>
<dbReference type="EC" id="3.6.1.-" evidence="11"/>
<dbReference type="Pfam" id="PF00005">
    <property type="entry name" value="ABC_tran"/>
    <property type="match status" value="2"/>
</dbReference>
<feature type="coiled-coil region" evidence="11">
    <location>
        <begin position="542"/>
        <end position="603"/>
    </location>
</feature>
<evidence type="ECO:0000256" key="2">
    <source>
        <dbReference type="ARBA" id="ARBA00022737"/>
    </source>
</evidence>
<name>A0A239PWA2_9PROT</name>
<keyword evidence="11" id="KW-0175">Coiled coil</keyword>
<evidence type="ECO:0000313" key="14">
    <source>
        <dbReference type="EMBL" id="SNT74525.1"/>
    </source>
</evidence>
<proteinExistence type="inferred from homology"/>
<feature type="domain" description="ABC transporter" evidence="13">
    <location>
        <begin position="5"/>
        <end position="215"/>
    </location>
</feature>
<feature type="domain" description="ABC transporter" evidence="13">
    <location>
        <begin position="282"/>
        <end position="508"/>
    </location>
</feature>
<accession>A0A239PWA2</accession>
<dbReference type="Gene3D" id="3.40.50.300">
    <property type="entry name" value="P-loop containing nucleotide triphosphate hydrolases"/>
    <property type="match status" value="2"/>
</dbReference>
<keyword evidence="5 11" id="KW-0378">Hydrolase</keyword>
<dbReference type="InterPro" id="IPR043686">
    <property type="entry name" value="Uup"/>
</dbReference>
<evidence type="ECO:0000256" key="7">
    <source>
        <dbReference type="ARBA" id="ARBA00023125"/>
    </source>
</evidence>
<dbReference type="InterPro" id="IPR027417">
    <property type="entry name" value="P-loop_NTPase"/>
</dbReference>
<dbReference type="Proteomes" id="UP000198346">
    <property type="component" value="Unassembled WGS sequence"/>
</dbReference>
<dbReference type="PANTHER" id="PTHR42855:SF1">
    <property type="entry name" value="ABC TRANSPORTER DOMAIN-CONTAINING PROTEIN"/>
    <property type="match status" value="1"/>
</dbReference>
<dbReference type="GO" id="GO:0003677">
    <property type="term" value="F:DNA binding"/>
    <property type="evidence" value="ECO:0007669"/>
    <property type="project" value="UniProtKB-UniRule"/>
</dbReference>
<dbReference type="PANTHER" id="PTHR42855">
    <property type="entry name" value="ABC TRANSPORTER ATP-BINDING SUBUNIT"/>
    <property type="match status" value="1"/>
</dbReference>
<evidence type="ECO:0000256" key="8">
    <source>
        <dbReference type="ARBA" id="ARBA00023204"/>
    </source>
</evidence>
<evidence type="ECO:0000256" key="1">
    <source>
        <dbReference type="ARBA" id="ARBA00022490"/>
    </source>
</evidence>
<keyword evidence="2 11" id="KW-0677">Repeat</keyword>
<evidence type="ECO:0000256" key="11">
    <source>
        <dbReference type="HAMAP-Rule" id="MF_00848"/>
    </source>
</evidence>
<dbReference type="InterPro" id="IPR017871">
    <property type="entry name" value="ABC_transporter-like_CS"/>
</dbReference>
<dbReference type="GO" id="GO:0006281">
    <property type="term" value="P:DNA repair"/>
    <property type="evidence" value="ECO:0007669"/>
    <property type="project" value="UniProtKB-KW"/>
</dbReference>
<comment type="catalytic activity">
    <reaction evidence="9 11">
        <text>ATP + H2O = ADP + phosphate + H(+)</text>
        <dbReference type="Rhea" id="RHEA:13065"/>
        <dbReference type="ChEBI" id="CHEBI:15377"/>
        <dbReference type="ChEBI" id="CHEBI:15378"/>
        <dbReference type="ChEBI" id="CHEBI:30616"/>
        <dbReference type="ChEBI" id="CHEBI:43474"/>
        <dbReference type="ChEBI" id="CHEBI:456216"/>
    </reaction>
</comment>
<keyword evidence="15" id="KW-1185">Reference proteome</keyword>
<protein>
    <recommendedName>
        <fullName evidence="11">ATP-binding protein Uup</fullName>
        <ecNumber evidence="11">3.6.1.-</ecNumber>
    </recommendedName>
</protein>
<evidence type="ECO:0000256" key="12">
    <source>
        <dbReference type="SAM" id="MobiDB-lite"/>
    </source>
</evidence>
<comment type="subcellular location">
    <subcellularLocation>
        <location evidence="11">Cytoplasm</location>
    </subcellularLocation>
    <text evidence="11">Associates with ribosomes.</text>
</comment>
<reference evidence="14 15" key="1">
    <citation type="submission" date="2017-07" db="EMBL/GenBank/DDBJ databases">
        <authorList>
            <person name="Sun Z.S."/>
            <person name="Albrecht U."/>
            <person name="Echele G."/>
            <person name="Lee C.C."/>
        </authorList>
    </citation>
    <scope>NUCLEOTIDE SEQUENCE [LARGE SCALE GENOMIC DNA]</scope>
    <source>
        <strain evidence="14 15">CGMCC 1.12710</strain>
    </source>
</reference>
<dbReference type="AlphaFoldDB" id="A0A239PWA2"/>
<dbReference type="InterPro" id="IPR032524">
    <property type="entry name" value="ABC_tran_C"/>
</dbReference>
<organism evidence="14 15">
    <name type="scientific">Amphiplicatus metriothermophilus</name>
    <dbReference type="NCBI Taxonomy" id="1519374"/>
    <lineage>
        <taxon>Bacteria</taxon>
        <taxon>Pseudomonadati</taxon>
        <taxon>Pseudomonadota</taxon>
        <taxon>Alphaproteobacteria</taxon>
        <taxon>Parvularculales</taxon>
        <taxon>Parvularculaceae</taxon>
        <taxon>Amphiplicatus</taxon>
    </lineage>
</organism>
<evidence type="ECO:0000256" key="5">
    <source>
        <dbReference type="ARBA" id="ARBA00022801"/>
    </source>
</evidence>